<keyword evidence="4" id="KW-0862">Zinc</keyword>
<dbReference type="GO" id="GO:0008270">
    <property type="term" value="F:zinc ion binding"/>
    <property type="evidence" value="ECO:0007669"/>
    <property type="project" value="UniProtKB-KW"/>
</dbReference>
<name>A0AA88LB64_ARTSF</name>
<evidence type="ECO:0000313" key="8">
    <source>
        <dbReference type="Proteomes" id="UP001187531"/>
    </source>
</evidence>
<evidence type="ECO:0000256" key="5">
    <source>
        <dbReference type="PROSITE-ProRule" id="PRU00042"/>
    </source>
</evidence>
<dbReference type="SMART" id="SM00355">
    <property type="entry name" value="ZnF_C2H2"/>
    <property type="match status" value="7"/>
</dbReference>
<dbReference type="GO" id="GO:0010468">
    <property type="term" value="P:regulation of gene expression"/>
    <property type="evidence" value="ECO:0007669"/>
    <property type="project" value="TreeGrafter"/>
</dbReference>
<reference evidence="7" key="1">
    <citation type="submission" date="2023-07" db="EMBL/GenBank/DDBJ databases">
        <title>Chromosome-level genome assembly of Artemia franciscana.</title>
        <authorList>
            <person name="Jo E."/>
        </authorList>
    </citation>
    <scope>NUCLEOTIDE SEQUENCE</scope>
    <source>
        <tissue evidence="7">Whole body</tissue>
    </source>
</reference>
<evidence type="ECO:0000256" key="1">
    <source>
        <dbReference type="ARBA" id="ARBA00022723"/>
    </source>
</evidence>
<feature type="non-terminal residue" evidence="7">
    <location>
        <position position="1"/>
    </location>
</feature>
<dbReference type="PANTHER" id="PTHR16515">
    <property type="entry name" value="PR DOMAIN ZINC FINGER PROTEIN"/>
    <property type="match status" value="1"/>
</dbReference>
<feature type="domain" description="C2H2-type" evidence="6">
    <location>
        <begin position="142"/>
        <end position="169"/>
    </location>
</feature>
<dbReference type="FunFam" id="3.30.160.60:FF:000446">
    <property type="entry name" value="Zinc finger protein"/>
    <property type="match status" value="1"/>
</dbReference>
<dbReference type="FunFam" id="3.30.160.60:FF:000125">
    <property type="entry name" value="Putative zinc finger protein 143"/>
    <property type="match status" value="1"/>
</dbReference>
<proteinExistence type="predicted"/>
<dbReference type="InterPro" id="IPR050331">
    <property type="entry name" value="Zinc_finger"/>
</dbReference>
<dbReference type="Pfam" id="PF00096">
    <property type="entry name" value="zf-C2H2"/>
    <property type="match status" value="4"/>
</dbReference>
<dbReference type="SUPFAM" id="SSF57667">
    <property type="entry name" value="beta-beta-alpha zinc fingers"/>
    <property type="match status" value="3"/>
</dbReference>
<evidence type="ECO:0000313" key="7">
    <source>
        <dbReference type="EMBL" id="KAK2714945.1"/>
    </source>
</evidence>
<dbReference type="EMBL" id="JAVRJZ010000012">
    <property type="protein sequence ID" value="KAK2714945.1"/>
    <property type="molecule type" value="Genomic_DNA"/>
</dbReference>
<dbReference type="InterPro" id="IPR036236">
    <property type="entry name" value="Znf_C2H2_sf"/>
</dbReference>
<evidence type="ECO:0000259" key="6">
    <source>
        <dbReference type="PROSITE" id="PS50157"/>
    </source>
</evidence>
<keyword evidence="1" id="KW-0479">Metal-binding</keyword>
<feature type="domain" description="C2H2-type" evidence="6">
    <location>
        <begin position="82"/>
        <end position="111"/>
    </location>
</feature>
<comment type="caution">
    <text evidence="7">The sequence shown here is derived from an EMBL/GenBank/DDBJ whole genome shotgun (WGS) entry which is preliminary data.</text>
</comment>
<dbReference type="AlphaFoldDB" id="A0AA88LB64"/>
<keyword evidence="3 5" id="KW-0863">Zinc-finger</keyword>
<protein>
    <recommendedName>
        <fullName evidence="6">C2H2-type domain-containing protein</fullName>
    </recommendedName>
</protein>
<feature type="domain" description="C2H2-type" evidence="6">
    <location>
        <begin position="112"/>
        <end position="141"/>
    </location>
</feature>
<sequence length="304" mass="35315">FKMAKCDELLHQNLDISLCSSDVLFSLEHESRDTVLDPLSDDPYLVLSVLEPVLIETPEPPAESYDNQLEIKNEGLKTGTSYVCKYPGCHKKFTRHNYLKVHSKIHNREKAFVCQFTDCEKSFTTKYALQVHQRIHTGERPYKCTKCDKCFKTSNDRNVHEITHKDSRPYSCSSCTQSFKTIRSLKSHIKSVHDNVKNFECDICEKRFANNGNLNNHRNKHLNIKPYVCTVQECSKAFVEYSSLFKHRFVHLVGPLLKCNVCDTSYPTKFDLMKHKKVCERDLCEKFGRGEKLFFFHAAPKEES</sequence>
<dbReference type="Gene3D" id="3.30.160.60">
    <property type="entry name" value="Classic Zinc Finger"/>
    <property type="match status" value="5"/>
</dbReference>
<feature type="domain" description="C2H2-type" evidence="6">
    <location>
        <begin position="199"/>
        <end position="226"/>
    </location>
</feature>
<accession>A0AA88LB64</accession>
<dbReference type="Pfam" id="PF13894">
    <property type="entry name" value="zf-C2H2_4"/>
    <property type="match status" value="1"/>
</dbReference>
<evidence type="ECO:0000256" key="4">
    <source>
        <dbReference type="ARBA" id="ARBA00022833"/>
    </source>
</evidence>
<keyword evidence="8" id="KW-1185">Reference proteome</keyword>
<keyword evidence="2" id="KW-0677">Repeat</keyword>
<organism evidence="7 8">
    <name type="scientific">Artemia franciscana</name>
    <name type="common">Brine shrimp</name>
    <name type="synonym">Artemia sanfranciscana</name>
    <dbReference type="NCBI Taxonomy" id="6661"/>
    <lineage>
        <taxon>Eukaryota</taxon>
        <taxon>Metazoa</taxon>
        <taxon>Ecdysozoa</taxon>
        <taxon>Arthropoda</taxon>
        <taxon>Crustacea</taxon>
        <taxon>Branchiopoda</taxon>
        <taxon>Anostraca</taxon>
        <taxon>Artemiidae</taxon>
        <taxon>Artemia</taxon>
    </lineage>
</organism>
<feature type="domain" description="C2H2-type" evidence="6">
    <location>
        <begin position="227"/>
        <end position="251"/>
    </location>
</feature>
<dbReference type="Proteomes" id="UP001187531">
    <property type="component" value="Unassembled WGS sequence"/>
</dbReference>
<dbReference type="GO" id="GO:0005634">
    <property type="term" value="C:nucleus"/>
    <property type="evidence" value="ECO:0007669"/>
    <property type="project" value="TreeGrafter"/>
</dbReference>
<dbReference type="PROSITE" id="PS50157">
    <property type="entry name" value="ZINC_FINGER_C2H2_2"/>
    <property type="match status" value="6"/>
</dbReference>
<dbReference type="PROSITE" id="PS00028">
    <property type="entry name" value="ZINC_FINGER_C2H2_1"/>
    <property type="match status" value="6"/>
</dbReference>
<dbReference type="InterPro" id="IPR013087">
    <property type="entry name" value="Znf_C2H2_type"/>
</dbReference>
<gene>
    <name evidence="7" type="ORF">QYM36_009818</name>
</gene>
<evidence type="ECO:0000256" key="2">
    <source>
        <dbReference type="ARBA" id="ARBA00022737"/>
    </source>
</evidence>
<feature type="domain" description="C2H2-type" evidence="6">
    <location>
        <begin position="170"/>
        <end position="198"/>
    </location>
</feature>
<dbReference type="FunFam" id="3.30.160.60:FF:000218">
    <property type="entry name" value="Zinc finger protein 10"/>
    <property type="match status" value="1"/>
</dbReference>
<dbReference type="PANTHER" id="PTHR16515:SF58">
    <property type="entry name" value="ZINC FINGER PROTEIN 22"/>
    <property type="match status" value="1"/>
</dbReference>
<evidence type="ECO:0000256" key="3">
    <source>
        <dbReference type="ARBA" id="ARBA00022771"/>
    </source>
</evidence>